<dbReference type="Pfam" id="PF07221">
    <property type="entry name" value="GlcNAc_2-epim"/>
    <property type="match status" value="1"/>
</dbReference>
<dbReference type="InterPro" id="IPR012341">
    <property type="entry name" value="6hp_glycosidase-like_sf"/>
</dbReference>
<proteinExistence type="inferred from homology"/>
<dbReference type="PANTHER" id="PTHR15108">
    <property type="entry name" value="N-ACYLGLUCOSAMINE-2-EPIMERASE"/>
    <property type="match status" value="1"/>
</dbReference>
<protein>
    <recommendedName>
        <fullName evidence="5">CE</fullName>
    </recommendedName>
</protein>
<evidence type="ECO:0008006" key="5">
    <source>
        <dbReference type="Google" id="ProtNLM"/>
    </source>
</evidence>
<dbReference type="Proteomes" id="UP000325372">
    <property type="component" value="Unassembled WGS sequence"/>
</dbReference>
<dbReference type="AlphaFoldDB" id="A0A5N0T6G1"/>
<evidence type="ECO:0000313" key="3">
    <source>
        <dbReference type="EMBL" id="KAA9130452.1"/>
    </source>
</evidence>
<organism evidence="3 4">
    <name type="scientific">Marinihelvus fidelis</name>
    <dbReference type="NCBI Taxonomy" id="2613842"/>
    <lineage>
        <taxon>Bacteria</taxon>
        <taxon>Pseudomonadati</taxon>
        <taxon>Pseudomonadota</taxon>
        <taxon>Gammaproteobacteria</taxon>
        <taxon>Chromatiales</taxon>
        <taxon>Wenzhouxiangellaceae</taxon>
        <taxon>Marinihelvus</taxon>
    </lineage>
</organism>
<keyword evidence="2" id="KW-0413">Isomerase</keyword>
<gene>
    <name evidence="3" type="ORF">F3N42_12175</name>
</gene>
<dbReference type="GO" id="GO:0016853">
    <property type="term" value="F:isomerase activity"/>
    <property type="evidence" value="ECO:0007669"/>
    <property type="project" value="UniProtKB-KW"/>
</dbReference>
<dbReference type="GO" id="GO:0005975">
    <property type="term" value="P:carbohydrate metabolic process"/>
    <property type="evidence" value="ECO:0007669"/>
    <property type="project" value="InterPro"/>
</dbReference>
<sequence>MPLKTAAAPRLPPAPSGSWSMPIKIDPKFEIMILSTTTARAMTAAPEITTRTIFTMEDALRELDAITRWWLDHSIDRENGGFYGEIDASGQPVAGARKHLVLHTRLLWFFSEVGRAGGDRECRLAADRAYRYFNDHFDDPGFGGAYWSLEADGSVADDGKRSYGLCFSIYALCAYYRLTSDTSAITKARDYLAALWEHARDDEYGGFIESFNRNWTPAADMRLGDDDLDAPKTMNTHLHLVEACTALHQAAPNARSRKALRESIDLFIDHVLVADTPRLGLYFDRQWNELPAVESFGHEIEASWLLWEAAEALDDPVVRTAVRPRALALAERVLSQAMTAAGFVQDRPDGNGDPSESTWWVQAEALVGFLNADLLSGDDRWGEAADTVWAFTQRAHIAPGGVEWRSQGAPSDNAPDPHYRAGAWKGPYHTGRAMMEAARRLSILEAG</sequence>
<keyword evidence="4" id="KW-1185">Reference proteome</keyword>
<comment type="similarity">
    <text evidence="1">Belongs to the N-acylglucosamine 2-epimerase family.</text>
</comment>
<dbReference type="Gene3D" id="1.50.10.10">
    <property type="match status" value="1"/>
</dbReference>
<comment type="caution">
    <text evidence="3">The sequence shown here is derived from an EMBL/GenBank/DDBJ whole genome shotgun (WGS) entry which is preliminary data.</text>
</comment>
<dbReference type="InterPro" id="IPR008928">
    <property type="entry name" value="6-hairpin_glycosidase_sf"/>
</dbReference>
<accession>A0A5N0T6G1</accession>
<evidence type="ECO:0000313" key="4">
    <source>
        <dbReference type="Proteomes" id="UP000325372"/>
    </source>
</evidence>
<reference evidence="3 4" key="1">
    <citation type="submission" date="2019-09" db="EMBL/GenBank/DDBJ databases">
        <title>Wenzhouxiangella sp. Genome sequencing and assembly.</title>
        <authorList>
            <person name="Zhang R."/>
        </authorList>
    </citation>
    <scope>NUCLEOTIDE SEQUENCE [LARGE SCALE GENOMIC DNA]</scope>
    <source>
        <strain evidence="3 4">W260</strain>
    </source>
</reference>
<dbReference type="EMBL" id="VYXP01000007">
    <property type="protein sequence ID" value="KAA9130452.1"/>
    <property type="molecule type" value="Genomic_DNA"/>
</dbReference>
<evidence type="ECO:0000256" key="1">
    <source>
        <dbReference type="ARBA" id="ARBA00008558"/>
    </source>
</evidence>
<evidence type="ECO:0000256" key="2">
    <source>
        <dbReference type="ARBA" id="ARBA00023235"/>
    </source>
</evidence>
<dbReference type="InterPro" id="IPR010819">
    <property type="entry name" value="AGE/CE"/>
</dbReference>
<dbReference type="SUPFAM" id="SSF48208">
    <property type="entry name" value="Six-hairpin glycosidases"/>
    <property type="match status" value="1"/>
</dbReference>
<name>A0A5N0T6G1_9GAMM</name>